<dbReference type="InterPro" id="IPR029063">
    <property type="entry name" value="SAM-dependent_MTases_sf"/>
</dbReference>
<protein>
    <recommendedName>
        <fullName evidence="3">DNA methylase N-4/N-6 domain-containing protein</fullName>
    </recommendedName>
</protein>
<organism evidence="1 2">
    <name type="scientific">Blastopirellula marina DSM 3645</name>
    <dbReference type="NCBI Taxonomy" id="314230"/>
    <lineage>
        <taxon>Bacteria</taxon>
        <taxon>Pseudomonadati</taxon>
        <taxon>Planctomycetota</taxon>
        <taxon>Planctomycetia</taxon>
        <taxon>Pirellulales</taxon>
        <taxon>Pirellulaceae</taxon>
        <taxon>Blastopirellula</taxon>
    </lineage>
</organism>
<dbReference type="OrthoDB" id="7806498at2"/>
<proteinExistence type="predicted"/>
<dbReference type="HOGENOM" id="CLU_3132886_0_0_0"/>
<name>A3ZNK5_9BACT</name>
<sequence length="49" mass="4871">MDPFAGSGSTLIGARRCGFSSVGVEQCETIAALAAERLRAATLGASQAA</sequence>
<comment type="caution">
    <text evidence="1">The sequence shown here is derived from an EMBL/GenBank/DDBJ whole genome shotgun (WGS) entry which is preliminary data.</text>
</comment>
<dbReference type="RefSeq" id="WP_002651328.1">
    <property type="nucleotide sequence ID" value="NZ_CH672376.1"/>
</dbReference>
<dbReference type="AlphaFoldDB" id="A3ZNK5"/>
<evidence type="ECO:0008006" key="3">
    <source>
        <dbReference type="Google" id="ProtNLM"/>
    </source>
</evidence>
<reference evidence="1 2" key="1">
    <citation type="submission" date="2006-02" db="EMBL/GenBank/DDBJ databases">
        <authorList>
            <person name="Amann R."/>
            <person name="Ferriera S."/>
            <person name="Johnson J."/>
            <person name="Kravitz S."/>
            <person name="Halpern A."/>
            <person name="Remington K."/>
            <person name="Beeson K."/>
            <person name="Tran B."/>
            <person name="Rogers Y.-H."/>
            <person name="Friedman R."/>
            <person name="Venter J.C."/>
        </authorList>
    </citation>
    <scope>NUCLEOTIDE SEQUENCE [LARGE SCALE GENOMIC DNA]</scope>
    <source>
        <strain evidence="1 2">DSM 3645</strain>
    </source>
</reference>
<dbReference type="SUPFAM" id="SSF53335">
    <property type="entry name" value="S-adenosyl-L-methionine-dependent methyltransferases"/>
    <property type="match status" value="1"/>
</dbReference>
<dbReference type="Gene3D" id="3.40.50.150">
    <property type="entry name" value="Vaccinia Virus protein VP39"/>
    <property type="match status" value="1"/>
</dbReference>
<dbReference type="EMBL" id="AANZ01000003">
    <property type="protein sequence ID" value="EAQ81900.1"/>
    <property type="molecule type" value="Genomic_DNA"/>
</dbReference>
<accession>A3ZNK5</accession>
<evidence type="ECO:0000313" key="1">
    <source>
        <dbReference type="EMBL" id="EAQ81900.1"/>
    </source>
</evidence>
<dbReference type="Proteomes" id="UP000004358">
    <property type="component" value="Unassembled WGS sequence"/>
</dbReference>
<evidence type="ECO:0000313" key="2">
    <source>
        <dbReference type="Proteomes" id="UP000004358"/>
    </source>
</evidence>
<gene>
    <name evidence="1" type="ORF">DSM3645_17150</name>
</gene>